<evidence type="ECO:0000256" key="3">
    <source>
        <dbReference type="ARBA" id="ARBA00023125"/>
    </source>
</evidence>
<keyword evidence="10" id="KW-1185">Reference proteome</keyword>
<dbReference type="PANTHER" id="PTHR48111:SF4">
    <property type="entry name" value="DNA-BINDING DUAL TRANSCRIPTIONAL REGULATOR OMPR"/>
    <property type="match status" value="1"/>
</dbReference>
<dbReference type="Gene3D" id="1.10.10.10">
    <property type="entry name" value="Winged helix-like DNA-binding domain superfamily/Winged helix DNA-binding domain"/>
    <property type="match status" value="1"/>
</dbReference>
<dbReference type="EMBL" id="BAAAGX010000010">
    <property type="protein sequence ID" value="GAA0239977.1"/>
    <property type="molecule type" value="Genomic_DNA"/>
</dbReference>
<evidence type="ECO:0000256" key="2">
    <source>
        <dbReference type="ARBA" id="ARBA00023015"/>
    </source>
</evidence>
<keyword evidence="4" id="KW-0804">Transcription</keyword>
<feature type="domain" description="OmpR/PhoB-type" evidence="8">
    <location>
        <begin position="113"/>
        <end position="208"/>
    </location>
</feature>
<dbReference type="PROSITE" id="PS50110">
    <property type="entry name" value="RESPONSE_REGULATORY"/>
    <property type="match status" value="1"/>
</dbReference>
<dbReference type="SUPFAM" id="SSF52172">
    <property type="entry name" value="CheY-like"/>
    <property type="match status" value="1"/>
</dbReference>
<name>A0ABP3DUT5_9ACTN</name>
<keyword evidence="3 6" id="KW-0238">DNA-binding</keyword>
<comment type="caution">
    <text evidence="9">The sequence shown here is derived from an EMBL/GenBank/DDBJ whole genome shotgun (WGS) entry which is preliminary data.</text>
</comment>
<dbReference type="Pfam" id="PF00072">
    <property type="entry name" value="Response_reg"/>
    <property type="match status" value="1"/>
</dbReference>
<dbReference type="SMART" id="SM00862">
    <property type="entry name" value="Trans_reg_C"/>
    <property type="match status" value="1"/>
</dbReference>
<dbReference type="Pfam" id="PF00486">
    <property type="entry name" value="Trans_reg_C"/>
    <property type="match status" value="1"/>
</dbReference>
<keyword evidence="2" id="KW-0805">Transcription regulation</keyword>
<proteinExistence type="predicted"/>
<feature type="modified residue" description="4-aspartylphosphate" evidence="5">
    <location>
        <position position="40"/>
    </location>
</feature>
<organism evidence="9 10">
    <name type="scientific">Cryptosporangium japonicum</name>
    <dbReference type="NCBI Taxonomy" id="80872"/>
    <lineage>
        <taxon>Bacteria</taxon>
        <taxon>Bacillati</taxon>
        <taxon>Actinomycetota</taxon>
        <taxon>Actinomycetes</taxon>
        <taxon>Cryptosporangiales</taxon>
        <taxon>Cryptosporangiaceae</taxon>
        <taxon>Cryptosporangium</taxon>
    </lineage>
</organism>
<evidence type="ECO:0000259" key="7">
    <source>
        <dbReference type="PROSITE" id="PS50110"/>
    </source>
</evidence>
<dbReference type="CDD" id="cd00383">
    <property type="entry name" value="trans_reg_C"/>
    <property type="match status" value="1"/>
</dbReference>
<gene>
    <name evidence="9" type="ORF">GCM10009539_26600</name>
</gene>
<keyword evidence="1 5" id="KW-0597">Phosphoprotein</keyword>
<accession>A0ABP3DUT5</accession>
<dbReference type="SMART" id="SM00448">
    <property type="entry name" value="REC"/>
    <property type="match status" value="1"/>
</dbReference>
<dbReference type="PANTHER" id="PTHR48111">
    <property type="entry name" value="REGULATOR OF RPOS"/>
    <property type="match status" value="1"/>
</dbReference>
<protein>
    <submittedName>
        <fullName evidence="9">Response regulator transcription factor</fullName>
    </submittedName>
</protein>
<feature type="domain" description="Response regulatory" evidence="7">
    <location>
        <begin position="1"/>
        <end position="105"/>
    </location>
</feature>
<evidence type="ECO:0000256" key="5">
    <source>
        <dbReference type="PROSITE-ProRule" id="PRU00169"/>
    </source>
</evidence>
<dbReference type="Gene3D" id="6.10.250.690">
    <property type="match status" value="1"/>
</dbReference>
<feature type="DNA-binding region" description="OmpR/PhoB-type" evidence="6">
    <location>
        <begin position="113"/>
        <end position="208"/>
    </location>
</feature>
<dbReference type="InterPro" id="IPR011006">
    <property type="entry name" value="CheY-like_superfamily"/>
</dbReference>
<evidence type="ECO:0000256" key="1">
    <source>
        <dbReference type="ARBA" id="ARBA00022553"/>
    </source>
</evidence>
<reference evidence="10" key="1">
    <citation type="journal article" date="2019" name="Int. J. Syst. Evol. Microbiol.">
        <title>The Global Catalogue of Microorganisms (GCM) 10K type strain sequencing project: providing services to taxonomists for standard genome sequencing and annotation.</title>
        <authorList>
            <consortium name="The Broad Institute Genomics Platform"/>
            <consortium name="The Broad Institute Genome Sequencing Center for Infectious Disease"/>
            <person name="Wu L."/>
            <person name="Ma J."/>
        </authorList>
    </citation>
    <scope>NUCLEOTIDE SEQUENCE [LARGE SCALE GENOMIC DNA]</scope>
    <source>
        <strain evidence="10">JCM 10425</strain>
    </source>
</reference>
<dbReference type="Gene3D" id="3.40.50.2300">
    <property type="match status" value="1"/>
</dbReference>
<evidence type="ECO:0000256" key="6">
    <source>
        <dbReference type="PROSITE-ProRule" id="PRU01091"/>
    </source>
</evidence>
<dbReference type="InterPro" id="IPR039420">
    <property type="entry name" value="WalR-like"/>
</dbReference>
<evidence type="ECO:0000259" key="8">
    <source>
        <dbReference type="PROSITE" id="PS51755"/>
    </source>
</evidence>
<dbReference type="InterPro" id="IPR001867">
    <property type="entry name" value="OmpR/PhoB-type_DNA-bd"/>
</dbReference>
<evidence type="ECO:0000256" key="4">
    <source>
        <dbReference type="ARBA" id="ARBA00023163"/>
    </source>
</evidence>
<dbReference type="InterPro" id="IPR001789">
    <property type="entry name" value="Sig_transdc_resp-reg_receiver"/>
</dbReference>
<evidence type="ECO:0000313" key="9">
    <source>
        <dbReference type="EMBL" id="GAA0239977.1"/>
    </source>
</evidence>
<evidence type="ECO:0000313" key="10">
    <source>
        <dbReference type="Proteomes" id="UP001500967"/>
    </source>
</evidence>
<dbReference type="PROSITE" id="PS51755">
    <property type="entry name" value="OMPR_PHOB"/>
    <property type="match status" value="1"/>
</dbReference>
<dbReference type="InterPro" id="IPR036388">
    <property type="entry name" value="WH-like_DNA-bd_sf"/>
</dbReference>
<sequence length="208" mass="23215">MRTVVSWQLESEGYAVQVAADGNTAWRRIVDDRPDLVVLDLSLPGLSGVDLLRRLRENGDRTPVVVLSGRSGEGDRILGLDLGADDYLVKPFSPGELAARVRSVLRRTGPVPVEPARRTGLRIDPGRREVELDGEPVPLTAREFDLLAFLAGHPRHVFTRAQLLEQVWSSSQAWQSEATVTEHVHRLRHKLGHRFLVTVRGVGYRLEP</sequence>
<dbReference type="Proteomes" id="UP001500967">
    <property type="component" value="Unassembled WGS sequence"/>
</dbReference>